<protein>
    <submittedName>
        <fullName evidence="1">Uncharacterized protein</fullName>
    </submittedName>
</protein>
<gene>
    <name evidence="1" type="ORF">E2C01_058395</name>
</gene>
<reference evidence="1 2" key="1">
    <citation type="submission" date="2019-05" db="EMBL/GenBank/DDBJ databases">
        <title>Another draft genome of Portunus trituberculatus and its Hox gene families provides insights of decapod evolution.</title>
        <authorList>
            <person name="Jeong J.-H."/>
            <person name="Song I."/>
            <person name="Kim S."/>
            <person name="Choi T."/>
            <person name="Kim D."/>
            <person name="Ryu S."/>
            <person name="Kim W."/>
        </authorList>
    </citation>
    <scope>NUCLEOTIDE SEQUENCE [LARGE SCALE GENOMIC DNA]</scope>
    <source>
        <tissue evidence="1">Muscle</tissue>
    </source>
</reference>
<dbReference type="EMBL" id="VSRR010021882">
    <property type="protein sequence ID" value="MPC64283.1"/>
    <property type="molecule type" value="Genomic_DNA"/>
</dbReference>
<evidence type="ECO:0000313" key="2">
    <source>
        <dbReference type="Proteomes" id="UP000324222"/>
    </source>
</evidence>
<keyword evidence="2" id="KW-1185">Reference proteome</keyword>
<comment type="caution">
    <text evidence="1">The sequence shown here is derived from an EMBL/GenBank/DDBJ whole genome shotgun (WGS) entry which is preliminary data.</text>
</comment>
<accession>A0A5B7H2J2</accession>
<proteinExistence type="predicted"/>
<organism evidence="1 2">
    <name type="scientific">Portunus trituberculatus</name>
    <name type="common">Swimming crab</name>
    <name type="synonym">Neptunus trituberculatus</name>
    <dbReference type="NCBI Taxonomy" id="210409"/>
    <lineage>
        <taxon>Eukaryota</taxon>
        <taxon>Metazoa</taxon>
        <taxon>Ecdysozoa</taxon>
        <taxon>Arthropoda</taxon>
        <taxon>Crustacea</taxon>
        <taxon>Multicrustacea</taxon>
        <taxon>Malacostraca</taxon>
        <taxon>Eumalacostraca</taxon>
        <taxon>Eucarida</taxon>
        <taxon>Decapoda</taxon>
        <taxon>Pleocyemata</taxon>
        <taxon>Brachyura</taxon>
        <taxon>Eubrachyura</taxon>
        <taxon>Portunoidea</taxon>
        <taxon>Portunidae</taxon>
        <taxon>Portuninae</taxon>
        <taxon>Portunus</taxon>
    </lineage>
</organism>
<sequence>MTLILTASLEGVAVVKDAAIACVSGLGKAKRSYEKQEIKMPDYSLLSLSPLIVVPWCFPRI</sequence>
<dbReference type="Proteomes" id="UP000324222">
    <property type="component" value="Unassembled WGS sequence"/>
</dbReference>
<dbReference type="AlphaFoldDB" id="A0A5B7H2J2"/>
<evidence type="ECO:0000313" key="1">
    <source>
        <dbReference type="EMBL" id="MPC64283.1"/>
    </source>
</evidence>
<name>A0A5B7H2J2_PORTR</name>